<dbReference type="Pfam" id="PF08281">
    <property type="entry name" value="Sigma70_r4_2"/>
    <property type="match status" value="1"/>
</dbReference>
<dbReference type="Proteomes" id="UP000032604">
    <property type="component" value="Chromosome"/>
</dbReference>
<dbReference type="PANTHER" id="PTHR45566">
    <property type="entry name" value="HTH-TYPE TRANSCRIPTIONAL REGULATOR YHJB-RELATED"/>
    <property type="match status" value="1"/>
</dbReference>
<keyword evidence="3" id="KW-0731">Sigma factor</keyword>
<dbReference type="PANTHER" id="PTHR45566:SF1">
    <property type="entry name" value="HTH-TYPE TRANSCRIPTIONAL REGULATOR YHJB-RELATED"/>
    <property type="match status" value="1"/>
</dbReference>
<dbReference type="InterPro" id="IPR051015">
    <property type="entry name" value="EvgA-like"/>
</dbReference>
<comment type="similarity">
    <text evidence="1">Belongs to the sigma-70 factor family. ECF subfamily.</text>
</comment>
<sequence length="226" mass="24508">MSRRPLHATGHGQRVRVALVDDHVLLLDGLSARLSRPRTGVEVVATSPTWSGLVRDDRFPGAFDVVVLDLALRDEVPVAQKIRTLTGAGLTSVLLSTHADPSTIHGAMRAGASAVVPKAESSEELIASIHAAADGTPRQSALVQQAMQDFHAEEDPRLGQQEQRALVLYAGGRSIRDVAEAMSTTEETVKSYIKRGRRKYLHAGTDLGTKLLLRRHAIRHGWIAPE</sequence>
<keyword evidence="5" id="KW-0804">Transcription</keyword>
<dbReference type="InterPro" id="IPR016032">
    <property type="entry name" value="Sig_transdc_resp-reg_C-effctor"/>
</dbReference>
<dbReference type="Proteomes" id="UP000266634">
    <property type="component" value="Unassembled WGS sequence"/>
</dbReference>
<evidence type="ECO:0000256" key="3">
    <source>
        <dbReference type="ARBA" id="ARBA00023082"/>
    </source>
</evidence>
<keyword evidence="6" id="KW-0597">Phosphoprotein</keyword>
<gene>
    <name evidence="9" type="ORF">DZF93_05730</name>
    <name evidence="8" type="ORF">VO01_05625</name>
</gene>
<reference evidence="8 10" key="1">
    <citation type="journal article" date="2015" name="Genome Announc.">
        <title>Complete Genome Sequence of Clavibacter michiganensis subsp. insidiosus R1-1 Using PacBio Single-Molecule Real-Time Technology.</title>
        <authorList>
            <person name="Lu Y."/>
            <person name="Samac D.A."/>
            <person name="Glazebrook J."/>
            <person name="Ishimaru C.A."/>
        </authorList>
    </citation>
    <scope>NUCLEOTIDE SEQUENCE [LARGE SCALE GENOMIC DNA]</scope>
    <source>
        <strain evidence="8 10">R1-1</strain>
    </source>
</reference>
<proteinExistence type="inferred from homology"/>
<dbReference type="InterPro" id="IPR011006">
    <property type="entry name" value="CheY-like_superfamily"/>
</dbReference>
<dbReference type="GO" id="GO:0000160">
    <property type="term" value="P:phosphorelay signal transduction system"/>
    <property type="evidence" value="ECO:0007669"/>
    <property type="project" value="InterPro"/>
</dbReference>
<evidence type="ECO:0000313" key="9">
    <source>
        <dbReference type="EMBL" id="RIJ43663.1"/>
    </source>
</evidence>
<protein>
    <submittedName>
        <fullName evidence="8">Chemotaxis protein CheY</fullName>
    </submittedName>
    <submittedName>
        <fullName evidence="9">DNA-binding response regulator</fullName>
    </submittedName>
</protein>
<organism evidence="8 10">
    <name type="scientific">Clavibacter michiganensis subsp. insidiosus</name>
    <dbReference type="NCBI Taxonomy" id="33014"/>
    <lineage>
        <taxon>Bacteria</taxon>
        <taxon>Bacillati</taxon>
        <taxon>Actinomycetota</taxon>
        <taxon>Actinomycetes</taxon>
        <taxon>Micrococcales</taxon>
        <taxon>Microbacteriaceae</taxon>
        <taxon>Clavibacter</taxon>
    </lineage>
</organism>
<dbReference type="GO" id="GO:0016987">
    <property type="term" value="F:sigma factor activity"/>
    <property type="evidence" value="ECO:0007669"/>
    <property type="project" value="UniProtKB-KW"/>
</dbReference>
<dbReference type="EMBL" id="CP011043">
    <property type="protein sequence ID" value="AJW78677.1"/>
    <property type="molecule type" value="Genomic_DNA"/>
</dbReference>
<dbReference type="EMBL" id="QWEA01000153">
    <property type="protein sequence ID" value="RIJ43663.1"/>
    <property type="molecule type" value="Genomic_DNA"/>
</dbReference>
<keyword evidence="2" id="KW-0805">Transcription regulation</keyword>
<evidence type="ECO:0000313" key="10">
    <source>
        <dbReference type="Proteomes" id="UP000032604"/>
    </source>
</evidence>
<dbReference type="PATRIC" id="fig|33014.5.peg.1171"/>
<evidence type="ECO:0000313" key="11">
    <source>
        <dbReference type="Proteomes" id="UP000266634"/>
    </source>
</evidence>
<evidence type="ECO:0000256" key="4">
    <source>
        <dbReference type="ARBA" id="ARBA00023125"/>
    </source>
</evidence>
<evidence type="ECO:0000256" key="5">
    <source>
        <dbReference type="ARBA" id="ARBA00023163"/>
    </source>
</evidence>
<feature type="domain" description="Response regulatory" evidence="7">
    <location>
        <begin position="16"/>
        <end position="133"/>
    </location>
</feature>
<dbReference type="GO" id="GO:0003677">
    <property type="term" value="F:DNA binding"/>
    <property type="evidence" value="ECO:0007669"/>
    <property type="project" value="UniProtKB-KW"/>
</dbReference>
<dbReference type="SUPFAM" id="SSF46894">
    <property type="entry name" value="C-terminal effector domain of the bipartite response regulators"/>
    <property type="match status" value="1"/>
</dbReference>
<evidence type="ECO:0000313" key="8">
    <source>
        <dbReference type="EMBL" id="AJW78677.1"/>
    </source>
</evidence>
<evidence type="ECO:0000259" key="7">
    <source>
        <dbReference type="PROSITE" id="PS50110"/>
    </source>
</evidence>
<reference evidence="9 11" key="2">
    <citation type="submission" date="2018-08" db="EMBL/GenBank/DDBJ databases">
        <title>Genome Sequence of Clavibacter michiganensis Subspecies type strains, and the Atypical Peach-Colored Strains Isolated from Tomato.</title>
        <authorList>
            <person name="Osdaghi E."/>
            <person name="Portier P."/>
            <person name="Briand M."/>
            <person name="Jacques M.-A."/>
        </authorList>
    </citation>
    <scope>NUCLEOTIDE SEQUENCE [LARGE SCALE GENOMIC DNA]</scope>
    <source>
        <strain evidence="9 11">CFBP 6488</strain>
    </source>
</reference>
<dbReference type="HOGENOM" id="CLU_000445_90_5_11"/>
<dbReference type="GO" id="GO:0006352">
    <property type="term" value="P:DNA-templated transcription initiation"/>
    <property type="evidence" value="ECO:0007669"/>
    <property type="project" value="InterPro"/>
</dbReference>
<accession>A0A0D5CHF4</accession>
<dbReference type="AlphaFoldDB" id="A0A0D5CHF4"/>
<dbReference type="InterPro" id="IPR013249">
    <property type="entry name" value="RNA_pol_sigma70_r4_t2"/>
</dbReference>
<keyword evidence="4 9" id="KW-0238">DNA-binding</keyword>
<dbReference type="SMART" id="SM00448">
    <property type="entry name" value="REC"/>
    <property type="match status" value="1"/>
</dbReference>
<dbReference type="Gene3D" id="3.40.50.2300">
    <property type="match status" value="1"/>
</dbReference>
<evidence type="ECO:0000256" key="1">
    <source>
        <dbReference type="ARBA" id="ARBA00010641"/>
    </source>
</evidence>
<dbReference type="InterPro" id="IPR001789">
    <property type="entry name" value="Sig_transdc_resp-reg_receiver"/>
</dbReference>
<dbReference type="SUPFAM" id="SSF52172">
    <property type="entry name" value="CheY-like"/>
    <property type="match status" value="1"/>
</dbReference>
<feature type="modified residue" description="4-aspartylphosphate" evidence="6">
    <location>
        <position position="69"/>
    </location>
</feature>
<evidence type="ECO:0000256" key="2">
    <source>
        <dbReference type="ARBA" id="ARBA00023015"/>
    </source>
</evidence>
<name>A0A0D5CHF4_9MICO</name>
<evidence type="ECO:0000256" key="6">
    <source>
        <dbReference type="PROSITE-ProRule" id="PRU00169"/>
    </source>
</evidence>
<dbReference type="RefSeq" id="WP_045527459.1">
    <property type="nucleotide sequence ID" value="NZ_CP011043.1"/>
</dbReference>
<dbReference type="OrthoDB" id="5113247at2"/>
<dbReference type="KEGG" id="cmh:VO01_05625"/>
<dbReference type="PROSITE" id="PS50110">
    <property type="entry name" value="RESPONSE_REGULATORY"/>
    <property type="match status" value="1"/>
</dbReference>
<dbReference type="Pfam" id="PF00072">
    <property type="entry name" value="Response_reg"/>
    <property type="match status" value="1"/>
</dbReference>